<comment type="caution">
    <text evidence="1">The sequence shown here is derived from an EMBL/GenBank/DDBJ whole genome shotgun (WGS) entry which is preliminary data.</text>
</comment>
<dbReference type="InterPro" id="IPR018988">
    <property type="entry name" value="DUF2000"/>
</dbReference>
<dbReference type="Gene3D" id="3.40.1490.10">
    <property type="entry name" value="Bit1"/>
    <property type="match status" value="1"/>
</dbReference>
<protein>
    <submittedName>
        <fullName evidence="1">DUF2000 family protein</fullName>
    </submittedName>
</protein>
<evidence type="ECO:0000313" key="2">
    <source>
        <dbReference type="Proteomes" id="UP000649768"/>
    </source>
</evidence>
<reference evidence="1 2" key="1">
    <citation type="submission" date="2020-09" db="EMBL/GenBank/DDBJ databases">
        <title>Photobacterium sp. CAU 1568 isolated from sand of Sido Beach.</title>
        <authorList>
            <person name="Kim W."/>
        </authorList>
    </citation>
    <scope>NUCLEOTIDE SEQUENCE [LARGE SCALE GENOMIC DNA]</scope>
    <source>
        <strain evidence="1 2">CAU 1568</strain>
    </source>
</reference>
<name>A0ABR9BIU5_9GAMM</name>
<gene>
    <name evidence="1" type="ORF">IFO68_05640</name>
</gene>
<organism evidence="1 2">
    <name type="scientific">Photobacterium arenosum</name>
    <dbReference type="NCBI Taxonomy" id="2774143"/>
    <lineage>
        <taxon>Bacteria</taxon>
        <taxon>Pseudomonadati</taxon>
        <taxon>Pseudomonadota</taxon>
        <taxon>Gammaproteobacteria</taxon>
        <taxon>Vibrionales</taxon>
        <taxon>Vibrionaceae</taxon>
        <taxon>Photobacterium</taxon>
    </lineage>
</organism>
<keyword evidence="2" id="KW-1185">Reference proteome</keyword>
<evidence type="ECO:0000313" key="1">
    <source>
        <dbReference type="EMBL" id="MBD8512168.1"/>
    </source>
</evidence>
<dbReference type="InterPro" id="IPR023476">
    <property type="entry name" value="Pep_tRNA_hydro_II_dom_sf"/>
</dbReference>
<sequence length="136" mass="15135">MKFDTKLAIVDAEDLAIWQKLNVVSYMSSGIVAQHPDIIGASYEDANGEIYLPICIQPTIILSASRAKFSAFISRAKMHCIQPAIYIEDMFSTGHDAANREVVKRHNTHHLPLVGMAIRSEINTVDKVFKGAKLHQ</sequence>
<accession>A0ABR9BIU5</accession>
<dbReference type="EMBL" id="JACYTP010000002">
    <property type="protein sequence ID" value="MBD8512168.1"/>
    <property type="molecule type" value="Genomic_DNA"/>
</dbReference>
<dbReference type="SUPFAM" id="SSF102462">
    <property type="entry name" value="Peptidyl-tRNA hydrolase II"/>
    <property type="match status" value="1"/>
</dbReference>
<proteinExistence type="predicted"/>
<dbReference type="Pfam" id="PF09391">
    <property type="entry name" value="DUF2000"/>
    <property type="match status" value="1"/>
</dbReference>
<dbReference type="RefSeq" id="WP_192014971.1">
    <property type="nucleotide sequence ID" value="NZ_JACYTP010000002.1"/>
</dbReference>
<dbReference type="Proteomes" id="UP000649768">
    <property type="component" value="Unassembled WGS sequence"/>
</dbReference>